<keyword evidence="1" id="KW-1133">Transmembrane helix</keyword>
<comment type="caution">
    <text evidence="2">The sequence shown here is derived from an EMBL/GenBank/DDBJ whole genome shotgun (WGS) entry which is preliminary data.</text>
</comment>
<sequence length="342" mass="39056">MAKPKSRGAPSTRQAGTALSLPKPFRAAPSVLEPFYSTLSEKHVYIAHLDLKPKAFKRKIFVVPVLMNVAVVLLFLWRVRYIGPYYVQLLASALGYANETTVASKDLAWGELISLVLRRGFTFMLDLCLVIFVWPWPVEFCFARGGNPVAWRWKVGFRDKEIYVRRSRDWDRTLGDFLYGDQGRNVLLSMVKLATNPMLLREKTGYLTMNGDWDLDWGAMVCATTLVDNKAVAMDTFRTLVLLHSDQHGWLSLDMNADQSAKEDDRRRQVFAFRDGLARIGKEELFFRWIEMMQFESSQPSGFGPEKQVEVAAKVRELFQSNGVDFDEFWKESVGSDPADGL</sequence>
<evidence type="ECO:0000256" key="1">
    <source>
        <dbReference type="SAM" id="Phobius"/>
    </source>
</evidence>
<gene>
    <name evidence="2" type="ORF">E0L32_002634</name>
</gene>
<keyword evidence="1" id="KW-0812">Transmembrane</keyword>
<reference evidence="2 3" key="1">
    <citation type="submission" date="2019-06" db="EMBL/GenBank/DDBJ databases">
        <title>Draft genome sequence of the filamentous fungus Phialemoniopsis curvata isolated from diesel fuel.</title>
        <authorList>
            <person name="Varaljay V.A."/>
            <person name="Lyon W.J."/>
            <person name="Crouch A.L."/>
            <person name="Drake C.E."/>
            <person name="Hollomon J.M."/>
            <person name="Nadeau L.J."/>
            <person name="Nunn H.S."/>
            <person name="Stevenson B.S."/>
            <person name="Bojanowski C.L."/>
            <person name="Crookes-Goodson W.J."/>
        </authorList>
    </citation>
    <scope>NUCLEOTIDE SEQUENCE [LARGE SCALE GENOMIC DNA]</scope>
    <source>
        <strain evidence="2 3">D216</strain>
    </source>
</reference>
<dbReference type="STRING" id="1093900.A0A507B4R6"/>
<dbReference type="AlphaFoldDB" id="A0A507B4R6"/>
<keyword evidence="1" id="KW-0472">Membrane</keyword>
<accession>A0A507B4R6</accession>
<protein>
    <submittedName>
        <fullName evidence="2">Uncharacterized protein</fullName>
    </submittedName>
</protein>
<keyword evidence="3" id="KW-1185">Reference proteome</keyword>
<evidence type="ECO:0000313" key="2">
    <source>
        <dbReference type="EMBL" id="TPX18125.1"/>
    </source>
</evidence>
<dbReference type="RefSeq" id="XP_030999836.1">
    <property type="nucleotide sequence ID" value="XM_031136845.1"/>
</dbReference>
<feature type="transmembrane region" description="Helical" evidence="1">
    <location>
        <begin position="60"/>
        <end position="79"/>
    </location>
</feature>
<name>A0A507B4R6_9PEZI</name>
<dbReference type="InParanoid" id="A0A507B4R6"/>
<dbReference type="EMBL" id="SKBQ01000011">
    <property type="protein sequence ID" value="TPX18125.1"/>
    <property type="molecule type" value="Genomic_DNA"/>
</dbReference>
<dbReference type="OrthoDB" id="5421757at2759"/>
<evidence type="ECO:0000313" key="3">
    <source>
        <dbReference type="Proteomes" id="UP000319257"/>
    </source>
</evidence>
<dbReference type="Proteomes" id="UP000319257">
    <property type="component" value="Unassembled WGS sequence"/>
</dbReference>
<dbReference type="GeneID" id="41970081"/>
<organism evidence="2 3">
    <name type="scientific">Thyridium curvatum</name>
    <dbReference type="NCBI Taxonomy" id="1093900"/>
    <lineage>
        <taxon>Eukaryota</taxon>
        <taxon>Fungi</taxon>
        <taxon>Dikarya</taxon>
        <taxon>Ascomycota</taxon>
        <taxon>Pezizomycotina</taxon>
        <taxon>Sordariomycetes</taxon>
        <taxon>Sordariomycetidae</taxon>
        <taxon>Thyridiales</taxon>
        <taxon>Thyridiaceae</taxon>
        <taxon>Thyridium</taxon>
    </lineage>
</organism>
<proteinExistence type="predicted"/>